<proteinExistence type="predicted"/>
<sequence>MYIFIDRGYIDNVIWPFIMRSCDNSQSARFIRNMTMFLNSNFNEPSIAQYIQQKGVIFIDPYAELNRARQMNRCEDGDAHRARIFMYPIAQFMMYYTMARLFGWKIVCVPYTNDCKFDNEKYEENIEMISNYFGKTPQKNNVITNDLCRKFLKPSGAYTINNTFAKSIGIFK</sequence>
<dbReference type="RefSeq" id="YP_009551796.1">
    <property type="nucleotide sequence ID" value="NC_040536.1"/>
</dbReference>
<protein>
    <submittedName>
        <fullName evidence="1">Putative gp17-like protein</fullName>
    </submittedName>
</protein>
<dbReference type="Proteomes" id="UP000290737">
    <property type="component" value="Genome"/>
</dbReference>
<keyword evidence="2" id="KW-1185">Reference proteome</keyword>
<dbReference type="KEGG" id="vg:41701736"/>
<dbReference type="EMBL" id="KY608910">
    <property type="protein sequence ID" value="AUQ44015.1"/>
    <property type="molecule type" value="Genomic_DNA"/>
</dbReference>
<accession>A0A2I7G320</accession>
<name>A0A2I7G320_9VIRU</name>
<organism evidence="1">
    <name type="scientific">Esparto virus</name>
    <dbReference type="NCBI Taxonomy" id="2072209"/>
    <lineage>
        <taxon>Viruses</taxon>
        <taxon>Viruses incertae sedis</taxon>
        <taxon>Naldaviricetes</taxon>
        <taxon>Lefavirales</taxon>
        <taxon>Nudiviridae</taxon>
        <taxon>Alphanudivirus</taxon>
        <taxon>Alphanudivirus tertidromelanogasteris</taxon>
    </lineage>
</organism>
<dbReference type="GeneID" id="41701736"/>
<reference evidence="1" key="1">
    <citation type="journal article" date="2021" name="Virus">
        <title>The discovery, distribution and diversity of DNA viruses associated with Drosophila melanogaster in Europe.</title>
        <authorList>
            <person name="Wallace M.A."/>
            <person name="Coffman K.A."/>
            <person name="Gilbert C."/>
            <person name="Ravindran S."/>
            <person name="Albery G.F."/>
            <person name="Abbott J."/>
            <person name="Argyridou E."/>
            <person name="Bellosta P."/>
            <person name="Betancourt A.J."/>
            <person name="Colinet H."/>
            <person name="Eric K."/>
            <person name="Glaser-Schmitt A."/>
            <person name="Grath S."/>
            <person name="Jelic M."/>
            <person name="Kankare M."/>
            <person name="Kozeretska I."/>
            <person name="Loeschcke V."/>
            <person name="Montchamp-Moreau C."/>
            <person name="Ometto L."/>
            <person name="Onder B.S."/>
            <person name="Orengo D.J."/>
            <person name="Parsch J."/>
            <person name="Pascual M."/>
            <person name="Patenkovic A."/>
            <person name="Puerma E."/>
            <person name="Ritchie M.G."/>
            <person name="Rota-Stabelli O."/>
            <person name="Schou M.F."/>
            <person name="Serga S.V."/>
            <person name="Stamenkovic-Radak M."/>
            <person name="Tanaskovic M."/>
            <person name="Veselinovic M.S."/>
            <person name="Vieira J."/>
            <person name="Vieira C.P."/>
            <person name="Kapun M."/>
            <person name="Flatt T."/>
            <person name="Gonzalez J."/>
            <person name="Staubach F."/>
            <person name="Obbard D.J."/>
        </authorList>
    </citation>
    <scope>NUCLEOTIDE SEQUENCE</scope>
    <source>
        <strain evidence="1">SRR3939042_Esparto_2012</strain>
    </source>
</reference>
<evidence type="ECO:0000313" key="2">
    <source>
        <dbReference type="Proteomes" id="UP000290737"/>
    </source>
</evidence>
<evidence type="ECO:0000313" key="1">
    <source>
        <dbReference type="EMBL" id="AUQ44015.1"/>
    </source>
</evidence>